<evidence type="ECO:0000313" key="14">
    <source>
        <dbReference type="Proteomes" id="UP000220629"/>
    </source>
</evidence>
<sequence length="529" mass="56717">MAEAATPAAAPHPERASATDWIAVAAGSLGALMATLDISITNSALPQIQGEIGATGTEGTWISTGYLMSEIVMIPLAAWLTRVFGLRNFLLVSAALFIAFSMMCGWSSTLALMIAGRIGQGFTGGAMIPTAQTIIRTRLPVSQLPVGMTLFGLIVLLGPLFGPVLGGWLAENVSWSWCFFINLPVCLILIALLVLGLPSDKPQWPQFFSADWVGIAGLSIGLSSLTVVLEEGQRERWFESSMITTLSWITFAGFVLIAISQFTAKRPMLRLSLMRNPRYASVIVIVAAVGAGLYGVSYLLPQFLAIVSGYNAEQAGEIMLLSGLPAFLMMPILPKLLGKVDYRILVISGLMLFFLSCMLDISLTAQSVGHDFVWSQLIRGVAQMLAMMPLNQASMAAVSREESGDAAGLYNMARNLGGSIGLAIIGTIIDRRTTYHTATIRESVTANSLIGQDRISQYAANWFSHTGDLAYSQMRALGQLAQQINVQATVMTYSETFYLLGLALIACVPLALLLRTPPRNAPPPSSSGH</sequence>
<dbReference type="Gene3D" id="1.20.1720.10">
    <property type="entry name" value="Multidrug resistance protein D"/>
    <property type="match status" value="1"/>
</dbReference>
<evidence type="ECO:0000256" key="8">
    <source>
        <dbReference type="SAM" id="Phobius"/>
    </source>
</evidence>
<dbReference type="RefSeq" id="WP_013699306.1">
    <property type="nucleotide sequence ID" value="NZ_CADEPO010000001.1"/>
</dbReference>
<keyword evidence="7 8" id="KW-0472">Membrane</keyword>
<protein>
    <submittedName>
        <fullName evidence="12">DHA2 family efflux MFS transporter permease subunit</fullName>
    </submittedName>
    <submittedName>
        <fullName evidence="10">Drug resistance MFS transporter, drug:H+ antiporter-2 family protein</fullName>
    </submittedName>
    <submittedName>
        <fullName evidence="11">EmrB/QacA family drug resistance transporter</fullName>
    </submittedName>
</protein>
<evidence type="ECO:0000256" key="6">
    <source>
        <dbReference type="ARBA" id="ARBA00022989"/>
    </source>
</evidence>
<evidence type="ECO:0000313" key="12">
    <source>
        <dbReference type="EMBL" id="UWX69735.1"/>
    </source>
</evidence>
<feature type="transmembrane region" description="Helical" evidence="8">
    <location>
        <begin position="88"/>
        <end position="108"/>
    </location>
</feature>
<dbReference type="EMBL" id="CP104214">
    <property type="protein sequence ID" value="UWX69735.1"/>
    <property type="molecule type" value="Genomic_DNA"/>
</dbReference>
<dbReference type="EMBL" id="JPGG01000015">
    <property type="protein sequence ID" value="KGC16752.1"/>
    <property type="molecule type" value="Genomic_DNA"/>
</dbReference>
<keyword evidence="6 8" id="KW-1133">Transmembrane helix</keyword>
<keyword evidence="4" id="KW-1003">Cell membrane</keyword>
<dbReference type="GO" id="GO:0022857">
    <property type="term" value="F:transmembrane transporter activity"/>
    <property type="evidence" value="ECO:0007669"/>
    <property type="project" value="InterPro"/>
</dbReference>
<evidence type="ECO:0000313" key="11">
    <source>
        <dbReference type="EMBL" id="PEH37006.1"/>
    </source>
</evidence>
<evidence type="ECO:0000313" key="13">
    <source>
        <dbReference type="Proteomes" id="UP000029590"/>
    </source>
</evidence>
<dbReference type="KEGG" id="bgo:BM43_879"/>
<feature type="transmembrane region" description="Helical" evidence="8">
    <location>
        <begin position="207"/>
        <end position="229"/>
    </location>
</feature>
<evidence type="ECO:0000256" key="2">
    <source>
        <dbReference type="ARBA" id="ARBA00008537"/>
    </source>
</evidence>
<dbReference type="PANTHER" id="PTHR42718:SF9">
    <property type="entry name" value="MAJOR FACILITATOR SUPERFAMILY MULTIDRUG TRANSPORTER MFSC"/>
    <property type="match status" value="1"/>
</dbReference>
<dbReference type="EMBL" id="PDDY01000004">
    <property type="protein sequence ID" value="PEH37006.1"/>
    <property type="molecule type" value="Genomic_DNA"/>
</dbReference>
<dbReference type="InterPro" id="IPR004638">
    <property type="entry name" value="EmrB-like"/>
</dbReference>
<proteinExistence type="inferred from homology"/>
<dbReference type="PANTHER" id="PTHR42718">
    <property type="entry name" value="MAJOR FACILITATOR SUPERFAMILY MULTIDRUG TRANSPORTER MFSC"/>
    <property type="match status" value="1"/>
</dbReference>
<feature type="transmembrane region" description="Helical" evidence="8">
    <location>
        <begin position="344"/>
        <end position="365"/>
    </location>
</feature>
<dbReference type="OrthoDB" id="9807274at2"/>
<feature type="transmembrane region" description="Helical" evidence="8">
    <location>
        <begin position="21"/>
        <end position="40"/>
    </location>
</feature>
<evidence type="ECO:0000259" key="9">
    <source>
        <dbReference type="PROSITE" id="PS50850"/>
    </source>
</evidence>
<feature type="transmembrane region" description="Helical" evidence="8">
    <location>
        <begin position="174"/>
        <end position="195"/>
    </location>
</feature>
<evidence type="ECO:0000256" key="5">
    <source>
        <dbReference type="ARBA" id="ARBA00022692"/>
    </source>
</evidence>
<dbReference type="PROSITE" id="PS50850">
    <property type="entry name" value="MFS"/>
    <property type="match status" value="1"/>
</dbReference>
<feature type="transmembrane region" description="Helical" evidence="8">
    <location>
        <begin position="241"/>
        <end position="259"/>
    </location>
</feature>
<reference evidence="10 13" key="1">
    <citation type="submission" date="2014-04" db="EMBL/GenBank/DDBJ databases">
        <authorList>
            <person name="Bishop-Lilly K.A."/>
            <person name="Broomall S.M."/>
            <person name="Chain P.S."/>
            <person name="Chertkov O."/>
            <person name="Coyne S.R."/>
            <person name="Daligault H.E."/>
            <person name="Davenport K.W."/>
            <person name="Erkkila T."/>
            <person name="Frey K.G."/>
            <person name="Gibbons H.S."/>
            <person name="Gu W."/>
            <person name="Jaissle J."/>
            <person name="Johnson S.L."/>
            <person name="Koroleva G.I."/>
            <person name="Ladner J.T."/>
            <person name="Lo C.-C."/>
            <person name="Minogue T.D."/>
            <person name="Munk C."/>
            <person name="Palacios G.F."/>
            <person name="Redden C.L."/>
            <person name="Rosenzweig C.N."/>
            <person name="Scholz M.B."/>
            <person name="Teshima H."/>
            <person name="Xu Y."/>
        </authorList>
    </citation>
    <scope>NUCLEOTIDE SEQUENCE [LARGE SCALE GENOMIC DNA]</scope>
    <source>
        <strain evidence="13">gladioli</strain>
        <strain evidence="10">Gladioli</strain>
    </source>
</reference>
<dbReference type="NCBIfam" id="TIGR00711">
    <property type="entry name" value="efflux_EmrB"/>
    <property type="match status" value="1"/>
</dbReference>
<dbReference type="Gene3D" id="1.20.1250.20">
    <property type="entry name" value="MFS general substrate transporter like domains"/>
    <property type="match status" value="1"/>
</dbReference>
<evidence type="ECO:0000256" key="7">
    <source>
        <dbReference type="ARBA" id="ARBA00023136"/>
    </source>
</evidence>
<name>A0A095GHE2_BURGA</name>
<feature type="transmembrane region" description="Helical" evidence="8">
    <location>
        <begin position="496"/>
        <end position="514"/>
    </location>
</feature>
<evidence type="ECO:0000256" key="1">
    <source>
        <dbReference type="ARBA" id="ARBA00004651"/>
    </source>
</evidence>
<dbReference type="Pfam" id="PF07690">
    <property type="entry name" value="MFS_1"/>
    <property type="match status" value="1"/>
</dbReference>
<reference evidence="12" key="4">
    <citation type="submission" date="2022-09" db="EMBL/GenBank/DDBJ databases">
        <title>Genomic of Burkholderia gladioli.</title>
        <authorList>
            <person name="Wu H."/>
        </authorList>
    </citation>
    <scope>NUCLEOTIDE SEQUENCE</scope>
    <source>
        <strain evidence="12">ZN-S4</strain>
    </source>
</reference>
<dbReference type="CDD" id="cd17503">
    <property type="entry name" value="MFS_LmrB_MDR_like"/>
    <property type="match status" value="1"/>
</dbReference>
<dbReference type="OMA" id="YVIPQFL"/>
<gene>
    <name evidence="11" type="ORF">CRM94_20750</name>
    <name evidence="10" type="ORF">DM48_4766</name>
    <name evidence="12" type="ORF">NYZ96_16270</name>
</gene>
<reference evidence="11" key="3">
    <citation type="submission" date="2017-09" db="EMBL/GenBank/DDBJ databases">
        <title>FDA dAtabase for Regulatory Grade micrObial Sequences (FDA-ARGOS): Supporting development and validation of Infectious Disease Dx tests.</title>
        <authorList>
            <person name="Minogue T."/>
            <person name="Wolcott M."/>
            <person name="Wasieloski L."/>
            <person name="Aguilar W."/>
            <person name="Moore D."/>
            <person name="Tallon L.J."/>
            <person name="Sadzewicz L."/>
            <person name="Ott S."/>
            <person name="Zhao X."/>
            <person name="Nagaraj S."/>
            <person name="Vavikolanu K."/>
            <person name="Aluvathingal J."/>
            <person name="Nadendla S."/>
            <person name="Sichtig H."/>
        </authorList>
    </citation>
    <scope>NUCLEOTIDE SEQUENCE</scope>
    <source>
        <strain evidence="11">FDAARGOS_390</strain>
    </source>
</reference>
<dbReference type="AlphaFoldDB" id="A0A095GHE2"/>
<feature type="transmembrane region" description="Helical" evidence="8">
    <location>
        <begin position="279"/>
        <end position="298"/>
    </location>
</feature>
<dbReference type="GO" id="GO:0005886">
    <property type="term" value="C:plasma membrane"/>
    <property type="evidence" value="ECO:0007669"/>
    <property type="project" value="UniProtKB-SubCell"/>
</dbReference>
<organism evidence="11 14">
    <name type="scientific">Burkholderia gladioli</name>
    <name type="common">Pseudomonas marginata</name>
    <name type="synonym">Phytomonas marginata</name>
    <dbReference type="NCBI Taxonomy" id="28095"/>
    <lineage>
        <taxon>Bacteria</taxon>
        <taxon>Pseudomonadati</taxon>
        <taxon>Pseudomonadota</taxon>
        <taxon>Betaproteobacteria</taxon>
        <taxon>Burkholderiales</taxon>
        <taxon>Burkholderiaceae</taxon>
        <taxon>Burkholderia</taxon>
    </lineage>
</organism>
<dbReference type="Proteomes" id="UP001059745">
    <property type="component" value="Chromosome 1"/>
</dbReference>
<dbReference type="InterPro" id="IPR011701">
    <property type="entry name" value="MFS"/>
</dbReference>
<comment type="subcellular location">
    <subcellularLocation>
        <location evidence="1">Cell membrane</location>
        <topology evidence="1">Multi-pass membrane protein</topology>
    </subcellularLocation>
</comment>
<evidence type="ECO:0000256" key="4">
    <source>
        <dbReference type="ARBA" id="ARBA00022475"/>
    </source>
</evidence>
<evidence type="ECO:0000256" key="3">
    <source>
        <dbReference type="ARBA" id="ARBA00022448"/>
    </source>
</evidence>
<reference evidence="14" key="2">
    <citation type="submission" date="2017-09" db="EMBL/GenBank/DDBJ databases">
        <title>FDA dAtabase for Regulatory Grade micrObial Sequences (FDA-ARGOS): Supporting development and validation of Infectious Disease Dx tests.</title>
        <authorList>
            <person name="Minogue T."/>
            <person name="Wolcott M."/>
            <person name="Wasieloski L."/>
            <person name="Aguilar W."/>
            <person name="Moore D."/>
            <person name="Tallon L."/>
            <person name="Sadzewicz L."/>
            <person name="Ott S."/>
            <person name="Zhao X."/>
            <person name="Nagaraj S."/>
            <person name="Vavikolanu K."/>
            <person name="Aluvathingal J."/>
            <person name="Nadendla S."/>
            <person name="Sichtig H."/>
        </authorList>
    </citation>
    <scope>NUCLEOTIDE SEQUENCE [LARGE SCALE GENOMIC DNA]</scope>
    <source>
        <strain evidence="14">FDAARGOS_390</strain>
    </source>
</reference>
<keyword evidence="3" id="KW-0813">Transport</keyword>
<keyword evidence="5 8" id="KW-0812">Transmembrane</keyword>
<dbReference type="Proteomes" id="UP000029590">
    <property type="component" value="Unassembled WGS sequence"/>
</dbReference>
<feature type="domain" description="Major facilitator superfamily (MFS) profile" evidence="9">
    <location>
        <begin position="23"/>
        <end position="519"/>
    </location>
</feature>
<accession>A0A095GHE2</accession>
<dbReference type="InterPro" id="IPR020846">
    <property type="entry name" value="MFS_dom"/>
</dbReference>
<evidence type="ECO:0000313" key="10">
    <source>
        <dbReference type="EMBL" id="KGC16752.1"/>
    </source>
</evidence>
<feature type="transmembrane region" description="Helical" evidence="8">
    <location>
        <begin position="147"/>
        <end position="168"/>
    </location>
</feature>
<feature type="transmembrane region" description="Helical" evidence="8">
    <location>
        <begin position="60"/>
        <end position="81"/>
    </location>
</feature>
<dbReference type="SUPFAM" id="SSF103473">
    <property type="entry name" value="MFS general substrate transporter"/>
    <property type="match status" value="1"/>
</dbReference>
<comment type="similarity">
    <text evidence="2">Belongs to the major facilitator superfamily. EmrB family.</text>
</comment>
<dbReference type="InterPro" id="IPR036259">
    <property type="entry name" value="MFS_trans_sf"/>
</dbReference>
<dbReference type="Proteomes" id="UP000220629">
    <property type="component" value="Unassembled WGS sequence"/>
</dbReference>